<proteinExistence type="predicted"/>
<evidence type="ECO:0000313" key="2">
    <source>
        <dbReference type="EMBL" id="MDZ8119558.1"/>
    </source>
</evidence>
<evidence type="ECO:0000313" key="3">
    <source>
        <dbReference type="Proteomes" id="UP001290861"/>
    </source>
</evidence>
<reference evidence="2 3" key="1">
    <citation type="journal article" date="2024" name="Appl. Environ. Microbiol.">
        <title>Pontiella agarivorans sp. nov., a novel marine anaerobic bacterium capable of degrading macroalgal polysaccharides and fixing nitrogen.</title>
        <authorList>
            <person name="Liu N."/>
            <person name="Kivenson V."/>
            <person name="Peng X."/>
            <person name="Cui Z."/>
            <person name="Lankiewicz T.S."/>
            <person name="Gosselin K.M."/>
            <person name="English C.J."/>
            <person name="Blair E.M."/>
            <person name="O'Malley M.A."/>
            <person name="Valentine D.L."/>
        </authorList>
    </citation>
    <scope>NUCLEOTIDE SEQUENCE [LARGE SCALE GENOMIC DNA]</scope>
    <source>
        <strain evidence="2 3">NLcol2</strain>
    </source>
</reference>
<sequence length="220" mass="25883">MGGAIIAVICIIGAVIWGIWAGKKRRDDMTLLAEELGLDFRHERNYQLADRYSFLDKLRQGSNRYAYNMLAGNYRDHDIAAFDYHYETHSTDSDGKRKTHHHHFSFFILTLPKFFPELTIAKEGLFSKIAQAVGYDDIDFESHEFSKSFVVRCKDKKFAYDFCNARMMEFLLNHRDINIELDQNQLAVGYNTKLKVEEIRPHLDRLIEIRKLMPNYLFED</sequence>
<name>A0ABU5MZC4_9BACT</name>
<keyword evidence="3" id="KW-1185">Reference proteome</keyword>
<dbReference type="RefSeq" id="WP_322609349.1">
    <property type="nucleotide sequence ID" value="NZ_JARVCO010000012.1"/>
</dbReference>
<organism evidence="2 3">
    <name type="scientific">Pontiella agarivorans</name>
    <dbReference type="NCBI Taxonomy" id="3038953"/>
    <lineage>
        <taxon>Bacteria</taxon>
        <taxon>Pseudomonadati</taxon>
        <taxon>Kiritimatiellota</taxon>
        <taxon>Kiritimatiellia</taxon>
        <taxon>Kiritimatiellales</taxon>
        <taxon>Pontiellaceae</taxon>
        <taxon>Pontiella</taxon>
    </lineage>
</organism>
<evidence type="ECO:0000256" key="1">
    <source>
        <dbReference type="SAM" id="Phobius"/>
    </source>
</evidence>
<accession>A0ABU5MZC4</accession>
<protein>
    <recommendedName>
        <fullName evidence="4">DUF3137 domain-containing protein</fullName>
    </recommendedName>
</protein>
<evidence type="ECO:0008006" key="4">
    <source>
        <dbReference type="Google" id="ProtNLM"/>
    </source>
</evidence>
<gene>
    <name evidence="2" type="ORF">P9H32_13075</name>
</gene>
<comment type="caution">
    <text evidence="2">The sequence shown here is derived from an EMBL/GenBank/DDBJ whole genome shotgun (WGS) entry which is preliminary data.</text>
</comment>
<keyword evidence="1" id="KW-0472">Membrane</keyword>
<keyword evidence="1" id="KW-1133">Transmembrane helix</keyword>
<feature type="transmembrane region" description="Helical" evidence="1">
    <location>
        <begin position="6"/>
        <end position="22"/>
    </location>
</feature>
<keyword evidence="1" id="KW-0812">Transmembrane</keyword>
<dbReference type="EMBL" id="JARVCO010000012">
    <property type="protein sequence ID" value="MDZ8119558.1"/>
    <property type="molecule type" value="Genomic_DNA"/>
</dbReference>
<dbReference type="Proteomes" id="UP001290861">
    <property type="component" value="Unassembled WGS sequence"/>
</dbReference>